<dbReference type="GO" id="GO:0002116">
    <property type="term" value="C:semaphorin receptor complex"/>
    <property type="evidence" value="ECO:0007669"/>
    <property type="project" value="TreeGrafter"/>
</dbReference>
<dbReference type="AlphaFoldDB" id="A0A3P8VDX8"/>
<sequence length="46" mass="5424">MPSISDQDMDAYLVEQSRLHGNEFNTLSALSELYFYINKYKEEVSF</sequence>
<keyword evidence="3" id="KW-1185">Reference proteome</keyword>
<feature type="domain" description="Plexin cytoplasmic RasGAP" evidence="1">
    <location>
        <begin position="1"/>
        <end position="44"/>
    </location>
</feature>
<reference evidence="2" key="2">
    <citation type="submission" date="2025-09" db="UniProtKB">
        <authorList>
            <consortium name="Ensembl"/>
        </authorList>
    </citation>
    <scope>IDENTIFICATION</scope>
</reference>
<evidence type="ECO:0000313" key="2">
    <source>
        <dbReference type="Ensembl" id="ENSCSEP00000012592.1"/>
    </source>
</evidence>
<dbReference type="PANTHER" id="PTHR22625:SF32">
    <property type="entry name" value="PLEXIN-A3"/>
    <property type="match status" value="1"/>
</dbReference>
<dbReference type="Proteomes" id="UP000265120">
    <property type="component" value="Unassembled WGS sequence"/>
</dbReference>
<dbReference type="GeneTree" id="ENSGT00940000177870"/>
<evidence type="ECO:0000259" key="1">
    <source>
        <dbReference type="Pfam" id="PF08337"/>
    </source>
</evidence>
<dbReference type="STRING" id="244447.ENSCSEP00000012592"/>
<dbReference type="InParanoid" id="A0A3P8VDX8"/>
<dbReference type="Pfam" id="PF08337">
    <property type="entry name" value="Plexin_cytopl"/>
    <property type="match status" value="1"/>
</dbReference>
<organism evidence="2 3">
    <name type="scientific">Cynoglossus semilaevis</name>
    <name type="common">Tongue sole</name>
    <dbReference type="NCBI Taxonomy" id="244447"/>
    <lineage>
        <taxon>Eukaryota</taxon>
        <taxon>Metazoa</taxon>
        <taxon>Chordata</taxon>
        <taxon>Craniata</taxon>
        <taxon>Vertebrata</taxon>
        <taxon>Euteleostomi</taxon>
        <taxon>Actinopterygii</taxon>
        <taxon>Neopterygii</taxon>
        <taxon>Teleostei</taxon>
        <taxon>Neoteleostei</taxon>
        <taxon>Acanthomorphata</taxon>
        <taxon>Carangaria</taxon>
        <taxon>Pleuronectiformes</taxon>
        <taxon>Pleuronectoidei</taxon>
        <taxon>Cynoglossidae</taxon>
        <taxon>Cynoglossinae</taxon>
        <taxon>Cynoglossus</taxon>
    </lineage>
</organism>
<proteinExistence type="predicted"/>
<dbReference type="PANTHER" id="PTHR22625">
    <property type="entry name" value="PLEXIN"/>
    <property type="match status" value="1"/>
</dbReference>
<dbReference type="GO" id="GO:0030334">
    <property type="term" value="P:regulation of cell migration"/>
    <property type="evidence" value="ECO:0007669"/>
    <property type="project" value="TreeGrafter"/>
</dbReference>
<accession>A0A3P8VDX8</accession>
<dbReference type="InterPro" id="IPR013548">
    <property type="entry name" value="Plexin_cytoplasmic_RasGAP_dom"/>
</dbReference>
<dbReference type="InterPro" id="IPR008936">
    <property type="entry name" value="Rho_GTPase_activation_prot"/>
</dbReference>
<name>A0A3P8VDX8_CYNSE</name>
<reference evidence="2" key="1">
    <citation type="submission" date="2025-08" db="UniProtKB">
        <authorList>
            <consortium name="Ensembl"/>
        </authorList>
    </citation>
    <scope>IDENTIFICATION</scope>
</reference>
<dbReference type="GO" id="GO:0017154">
    <property type="term" value="F:semaphorin receptor activity"/>
    <property type="evidence" value="ECO:0007669"/>
    <property type="project" value="InterPro"/>
</dbReference>
<dbReference type="InterPro" id="IPR031148">
    <property type="entry name" value="Plexin"/>
</dbReference>
<evidence type="ECO:0000313" key="3">
    <source>
        <dbReference type="Proteomes" id="UP000265120"/>
    </source>
</evidence>
<dbReference type="Gene3D" id="1.10.506.10">
    <property type="entry name" value="GTPase Activation - p120gap, domain 1"/>
    <property type="match status" value="1"/>
</dbReference>
<protein>
    <recommendedName>
        <fullName evidence="1">Plexin cytoplasmic RasGAP domain-containing protein</fullName>
    </recommendedName>
</protein>
<dbReference type="Ensembl" id="ENSCSET00000012744.1">
    <property type="protein sequence ID" value="ENSCSEP00000012592.1"/>
    <property type="gene ID" value="ENSCSEG00000008149.1"/>
</dbReference>
<dbReference type="GO" id="GO:0005886">
    <property type="term" value="C:plasma membrane"/>
    <property type="evidence" value="ECO:0007669"/>
    <property type="project" value="TreeGrafter"/>
</dbReference>